<feature type="repeat" description="ANK" evidence="3">
    <location>
        <begin position="189"/>
        <end position="221"/>
    </location>
</feature>
<feature type="repeat" description="ANK" evidence="3">
    <location>
        <begin position="255"/>
        <end position="287"/>
    </location>
</feature>
<dbReference type="Gene3D" id="1.25.40.20">
    <property type="entry name" value="Ankyrin repeat-containing domain"/>
    <property type="match status" value="2"/>
</dbReference>
<feature type="repeat" description="ANK" evidence="3">
    <location>
        <begin position="222"/>
        <end position="254"/>
    </location>
</feature>
<dbReference type="Pfam" id="PF12796">
    <property type="entry name" value="Ank_2"/>
    <property type="match status" value="1"/>
</dbReference>
<dbReference type="AlphaFoldDB" id="A0A024S0K8"/>
<dbReference type="PANTHER" id="PTHR24171:SF9">
    <property type="entry name" value="ANKYRIN REPEAT DOMAIN-CONTAINING PROTEIN 39"/>
    <property type="match status" value="1"/>
</dbReference>
<feature type="non-terminal residue" evidence="4">
    <location>
        <position position="1"/>
    </location>
</feature>
<feature type="non-terminal residue" evidence="4">
    <location>
        <position position="295"/>
    </location>
</feature>
<accession>A0A024S0K8</accession>
<protein>
    <submittedName>
        <fullName evidence="4">Ankyrin</fullName>
    </submittedName>
</protein>
<dbReference type="Proteomes" id="UP000024376">
    <property type="component" value="Unassembled WGS sequence"/>
</dbReference>
<dbReference type="EMBL" id="KI911161">
    <property type="protein sequence ID" value="ETR98652.1"/>
    <property type="molecule type" value="Genomic_DNA"/>
</dbReference>
<evidence type="ECO:0000256" key="1">
    <source>
        <dbReference type="ARBA" id="ARBA00022737"/>
    </source>
</evidence>
<dbReference type="Pfam" id="PF00023">
    <property type="entry name" value="Ank"/>
    <property type="match status" value="1"/>
</dbReference>
<evidence type="ECO:0000256" key="2">
    <source>
        <dbReference type="ARBA" id="ARBA00023043"/>
    </source>
</evidence>
<proteinExistence type="predicted"/>
<evidence type="ECO:0000313" key="5">
    <source>
        <dbReference type="Proteomes" id="UP000024376"/>
    </source>
</evidence>
<keyword evidence="1" id="KW-0677">Repeat</keyword>
<keyword evidence="2 3" id="KW-0040">ANK repeat</keyword>
<dbReference type="PROSITE" id="PS50088">
    <property type="entry name" value="ANK_REPEAT"/>
    <property type="match status" value="3"/>
</dbReference>
<dbReference type="OrthoDB" id="4915767at2759"/>
<dbReference type="KEGG" id="trr:M419DRAFT_41329"/>
<sequence>TVFDPKEIAIIMSLAKAYCPENLRECHDDLCAGPTYKKKGSTAFHALACIEVEDEETIRLAVTDSKWPETEEFMHLALQKDNRGLLPSALAASKQNLPLCASLTSIEDRCREAISDQLLQNQINALNSQHEDELGLVFEHLATRSGGQLDIPAPHAATMMIRSASRGSSYVVRKLVECGIRPSVQDGTGSSTVLHIFSARGDLPMISFLLGHGADVEARDRNHRTPLHQAALCGHTDAARELLNRNADLNAQDRQGRTPLYLATLRKHADVVRFLLTVGADKSLRGGSHNRTPLE</sequence>
<dbReference type="InterPro" id="IPR036770">
    <property type="entry name" value="Ankyrin_rpt-contain_sf"/>
</dbReference>
<dbReference type="HOGENOM" id="CLU_945137_0_0_1"/>
<reference evidence="5" key="1">
    <citation type="journal article" date="2013" name="Ind. Biotechnol.">
        <title>Comparative genomics analysis of Trichoderma reesei strains.</title>
        <authorList>
            <person name="Koike H."/>
            <person name="Aerts A."/>
            <person name="LaButti K."/>
            <person name="Grigoriev I.V."/>
            <person name="Baker S.E."/>
        </authorList>
    </citation>
    <scope>NUCLEOTIDE SEQUENCE [LARGE SCALE GENOMIC DNA]</scope>
    <source>
        <strain evidence="5">ATCC 56765 / BCRC 32924 / NRRL 11460 / Rut C-30</strain>
    </source>
</reference>
<dbReference type="InterPro" id="IPR002110">
    <property type="entry name" value="Ankyrin_rpt"/>
</dbReference>
<evidence type="ECO:0000313" key="4">
    <source>
        <dbReference type="EMBL" id="ETR98652.1"/>
    </source>
</evidence>
<dbReference type="PANTHER" id="PTHR24171">
    <property type="entry name" value="ANKYRIN REPEAT DOMAIN-CONTAINING PROTEIN 39-RELATED"/>
    <property type="match status" value="1"/>
</dbReference>
<name>A0A024S0K8_HYPJR</name>
<organism evidence="4 5">
    <name type="scientific">Hypocrea jecorina (strain ATCC 56765 / BCRC 32924 / NRRL 11460 / Rut C-30)</name>
    <name type="common">Trichoderma reesei</name>
    <dbReference type="NCBI Taxonomy" id="1344414"/>
    <lineage>
        <taxon>Eukaryota</taxon>
        <taxon>Fungi</taxon>
        <taxon>Dikarya</taxon>
        <taxon>Ascomycota</taxon>
        <taxon>Pezizomycotina</taxon>
        <taxon>Sordariomycetes</taxon>
        <taxon>Hypocreomycetidae</taxon>
        <taxon>Hypocreales</taxon>
        <taxon>Hypocreaceae</taxon>
        <taxon>Trichoderma</taxon>
    </lineage>
</organism>
<dbReference type="SUPFAM" id="SSF48403">
    <property type="entry name" value="Ankyrin repeat"/>
    <property type="match status" value="1"/>
</dbReference>
<dbReference type="PRINTS" id="PR01415">
    <property type="entry name" value="ANKYRIN"/>
</dbReference>
<dbReference type="PROSITE" id="PS50297">
    <property type="entry name" value="ANK_REP_REGION"/>
    <property type="match status" value="3"/>
</dbReference>
<gene>
    <name evidence="4" type="ORF">M419DRAFT_41329</name>
</gene>
<dbReference type="SMART" id="SM00248">
    <property type="entry name" value="ANK"/>
    <property type="match status" value="5"/>
</dbReference>
<evidence type="ECO:0000256" key="3">
    <source>
        <dbReference type="PROSITE-ProRule" id="PRU00023"/>
    </source>
</evidence>